<feature type="active site" description="Charge relay system" evidence="9">
    <location>
        <position position="112"/>
    </location>
</feature>
<dbReference type="PANTHER" id="PTHR22939">
    <property type="entry name" value="SERINE PROTEASE FAMILY S1C HTRA-RELATED"/>
    <property type="match status" value="1"/>
</dbReference>
<comment type="subcellular location">
    <subcellularLocation>
        <location evidence="1">Periplasm</location>
    </subcellularLocation>
</comment>
<dbReference type="GO" id="GO:0006508">
    <property type="term" value="P:proteolysis"/>
    <property type="evidence" value="ECO:0007669"/>
    <property type="project" value="UniProtKB-KW"/>
</dbReference>
<keyword evidence="8" id="KW-0720">Serine protease</keyword>
<evidence type="ECO:0000256" key="3">
    <source>
        <dbReference type="ARBA" id="ARBA00022670"/>
    </source>
</evidence>
<dbReference type="InterPro" id="IPR036034">
    <property type="entry name" value="PDZ_sf"/>
</dbReference>
<evidence type="ECO:0000256" key="8">
    <source>
        <dbReference type="ARBA" id="ARBA00022825"/>
    </source>
</evidence>
<dbReference type="EMBL" id="VIKS01000010">
    <property type="protein sequence ID" value="TQV86344.1"/>
    <property type="molecule type" value="Genomic_DNA"/>
</dbReference>
<organism evidence="13 14">
    <name type="scientific">Aliikangiella coralliicola</name>
    <dbReference type="NCBI Taxonomy" id="2592383"/>
    <lineage>
        <taxon>Bacteria</taxon>
        <taxon>Pseudomonadati</taxon>
        <taxon>Pseudomonadota</taxon>
        <taxon>Gammaproteobacteria</taxon>
        <taxon>Oceanospirillales</taxon>
        <taxon>Pleioneaceae</taxon>
        <taxon>Aliikangiella</taxon>
    </lineage>
</organism>
<keyword evidence="14" id="KW-1185">Reference proteome</keyword>
<accession>A0A545UA40</accession>
<comment type="similarity">
    <text evidence="2">Belongs to the peptidase S1C family.</text>
</comment>
<dbReference type="PRINTS" id="PR00834">
    <property type="entry name" value="PROTEASES2C"/>
</dbReference>
<evidence type="ECO:0000256" key="2">
    <source>
        <dbReference type="ARBA" id="ARBA00010541"/>
    </source>
</evidence>
<evidence type="ECO:0000259" key="12">
    <source>
        <dbReference type="PROSITE" id="PS50106"/>
    </source>
</evidence>
<dbReference type="PROSITE" id="PS50106">
    <property type="entry name" value="PDZ"/>
    <property type="match status" value="2"/>
</dbReference>
<dbReference type="Gene3D" id="2.40.10.120">
    <property type="match status" value="1"/>
</dbReference>
<evidence type="ECO:0000256" key="4">
    <source>
        <dbReference type="ARBA" id="ARBA00022729"/>
    </source>
</evidence>
<sequence length="455" mass="48434">MRSAQRFSLAFLIALLVSTGVSAALPQADGEGKPLPSLSKMLKKVNPAVVNIATFSEQQQTLNPLLNDPFFRHFFNIPEQPRRNARPQKKQMSAGSGVIVDAEDGIVITNYHVIKQADEVRVSLVDGRHYTAKVLGSDPELDIAVLEIEGDKLSAVKLGDSEALEVGDFVVAIGNPFGLGQTVTTGVVSALERTGLGIEGYENFIQTDASINPGNSGGALVNLRGELIGINTAIIAPAGGNVGIGFAIPMDMAKASMAQILKNGEVRRGQIGVGIQDITVDLQIAFGLENGQQGVLVTHVADDSPAEEAGLEDEDIIVAVNDEPVTSTGQLRSRIGKRKIGDEVEVAVLRNGKRKVFEVKVGEPSEIAASEGASHRLLDGANFENNDEGDGVVVANLAPHSNAAYSGLRLGDVIVGANKARVKNIRDFSKALKRDNRKILLRVKRGRSAFYLVIQ</sequence>
<dbReference type="GO" id="GO:0004252">
    <property type="term" value="F:serine-type endopeptidase activity"/>
    <property type="evidence" value="ECO:0007669"/>
    <property type="project" value="InterPro"/>
</dbReference>
<feature type="binding site" evidence="10">
    <location>
        <begin position="214"/>
        <end position="216"/>
    </location>
    <ligand>
        <name>substrate</name>
    </ligand>
</feature>
<dbReference type="PANTHER" id="PTHR22939:SF129">
    <property type="entry name" value="SERINE PROTEASE HTRA2, MITOCHONDRIAL"/>
    <property type="match status" value="1"/>
</dbReference>
<dbReference type="InterPro" id="IPR001940">
    <property type="entry name" value="Peptidase_S1C"/>
</dbReference>
<feature type="chain" id="PRO_5038667298" evidence="11">
    <location>
        <begin position="24"/>
        <end position="455"/>
    </location>
</feature>
<dbReference type="SMART" id="SM00228">
    <property type="entry name" value="PDZ"/>
    <property type="match status" value="2"/>
</dbReference>
<dbReference type="Pfam" id="PF13180">
    <property type="entry name" value="PDZ_2"/>
    <property type="match status" value="1"/>
</dbReference>
<dbReference type="AlphaFoldDB" id="A0A545UA40"/>
<keyword evidence="3 13" id="KW-0645">Protease</keyword>
<evidence type="ECO:0000256" key="5">
    <source>
        <dbReference type="ARBA" id="ARBA00022737"/>
    </source>
</evidence>
<keyword evidence="6" id="KW-0574">Periplasm</keyword>
<dbReference type="OrthoDB" id="9758917at2"/>
<dbReference type="SUPFAM" id="SSF50156">
    <property type="entry name" value="PDZ domain-like"/>
    <property type="match status" value="2"/>
</dbReference>
<proteinExistence type="inferred from homology"/>
<keyword evidence="4 11" id="KW-0732">Signal</keyword>
<evidence type="ECO:0000256" key="9">
    <source>
        <dbReference type="PIRSR" id="PIRSR611782-1"/>
    </source>
</evidence>
<dbReference type="InterPro" id="IPR009003">
    <property type="entry name" value="Peptidase_S1_PA"/>
</dbReference>
<feature type="signal peptide" evidence="11">
    <location>
        <begin position="1"/>
        <end position="23"/>
    </location>
</feature>
<dbReference type="RefSeq" id="WP_142932267.1">
    <property type="nucleotide sequence ID" value="NZ_ML660166.1"/>
</dbReference>
<dbReference type="InterPro" id="IPR001478">
    <property type="entry name" value="PDZ"/>
</dbReference>
<evidence type="ECO:0000256" key="10">
    <source>
        <dbReference type="PIRSR" id="PIRSR611782-2"/>
    </source>
</evidence>
<gene>
    <name evidence="13" type="ORF">FLL46_15585</name>
</gene>
<dbReference type="NCBIfam" id="TIGR02037">
    <property type="entry name" value="degP_htrA_DO"/>
    <property type="match status" value="1"/>
</dbReference>
<feature type="domain" description="PDZ" evidence="12">
    <location>
        <begin position="272"/>
        <end position="352"/>
    </location>
</feature>
<name>A0A545UA40_9GAMM</name>
<feature type="active site" description="Charge relay system" evidence="9">
    <location>
        <position position="142"/>
    </location>
</feature>
<dbReference type="Gene3D" id="2.30.42.10">
    <property type="match status" value="2"/>
</dbReference>
<dbReference type="InterPro" id="IPR011782">
    <property type="entry name" value="Pept_S1C_Do"/>
</dbReference>
<feature type="binding site" evidence="10">
    <location>
        <begin position="232"/>
        <end position="236"/>
    </location>
    <ligand>
        <name>substrate</name>
    </ligand>
</feature>
<evidence type="ECO:0000256" key="11">
    <source>
        <dbReference type="SAM" id="SignalP"/>
    </source>
</evidence>
<keyword evidence="5" id="KW-0677">Repeat</keyword>
<feature type="active site" description="Charge relay system" evidence="9">
    <location>
        <position position="216"/>
    </location>
</feature>
<evidence type="ECO:0000256" key="7">
    <source>
        <dbReference type="ARBA" id="ARBA00022801"/>
    </source>
</evidence>
<feature type="binding site" evidence="10">
    <location>
        <position position="112"/>
    </location>
    <ligand>
        <name>substrate</name>
    </ligand>
</feature>
<dbReference type="Pfam" id="PF13365">
    <property type="entry name" value="Trypsin_2"/>
    <property type="match status" value="1"/>
</dbReference>
<dbReference type="SUPFAM" id="SSF50494">
    <property type="entry name" value="Trypsin-like serine proteases"/>
    <property type="match status" value="1"/>
</dbReference>
<dbReference type="FunFam" id="2.40.10.10:FF:000001">
    <property type="entry name" value="Periplasmic serine protease DegS"/>
    <property type="match status" value="1"/>
</dbReference>
<dbReference type="InterPro" id="IPR041489">
    <property type="entry name" value="PDZ_6"/>
</dbReference>
<reference evidence="13 14" key="1">
    <citation type="submission" date="2019-07" db="EMBL/GenBank/DDBJ databases">
        <title>Draft genome for Aliikangiella sp. M105.</title>
        <authorList>
            <person name="Wang G."/>
        </authorList>
    </citation>
    <scope>NUCLEOTIDE SEQUENCE [LARGE SCALE GENOMIC DNA]</scope>
    <source>
        <strain evidence="13 14">M105</strain>
    </source>
</reference>
<dbReference type="Proteomes" id="UP000315439">
    <property type="component" value="Unassembled WGS sequence"/>
</dbReference>
<comment type="caution">
    <text evidence="13">The sequence shown here is derived from an EMBL/GenBank/DDBJ whole genome shotgun (WGS) entry which is preliminary data.</text>
</comment>
<dbReference type="Pfam" id="PF17820">
    <property type="entry name" value="PDZ_6"/>
    <property type="match status" value="1"/>
</dbReference>
<evidence type="ECO:0000313" key="14">
    <source>
        <dbReference type="Proteomes" id="UP000315439"/>
    </source>
</evidence>
<dbReference type="CDD" id="cd10839">
    <property type="entry name" value="cpPDZ1_DegP-like"/>
    <property type="match status" value="1"/>
</dbReference>
<feature type="domain" description="PDZ" evidence="12">
    <location>
        <begin position="366"/>
        <end position="447"/>
    </location>
</feature>
<evidence type="ECO:0000256" key="6">
    <source>
        <dbReference type="ARBA" id="ARBA00022764"/>
    </source>
</evidence>
<feature type="binding site" evidence="10">
    <location>
        <position position="142"/>
    </location>
    <ligand>
        <name>substrate</name>
    </ligand>
</feature>
<evidence type="ECO:0000256" key="1">
    <source>
        <dbReference type="ARBA" id="ARBA00004418"/>
    </source>
</evidence>
<evidence type="ECO:0000313" key="13">
    <source>
        <dbReference type="EMBL" id="TQV86344.1"/>
    </source>
</evidence>
<keyword evidence="7" id="KW-0378">Hydrolase</keyword>
<dbReference type="GO" id="GO:0042597">
    <property type="term" value="C:periplasmic space"/>
    <property type="evidence" value="ECO:0007669"/>
    <property type="project" value="UniProtKB-SubCell"/>
</dbReference>
<protein>
    <submittedName>
        <fullName evidence="13">DegQ family serine endoprotease</fullName>
    </submittedName>
</protein>